<dbReference type="AlphaFoldDB" id="A0A0A3IPE3"/>
<dbReference type="Pfam" id="PF03845">
    <property type="entry name" value="Spore_permease"/>
    <property type="match status" value="1"/>
</dbReference>
<dbReference type="GO" id="GO:0009847">
    <property type="term" value="P:spore germination"/>
    <property type="evidence" value="ECO:0007669"/>
    <property type="project" value="InterPro"/>
</dbReference>
<dbReference type="eggNOG" id="COG0531">
    <property type="taxonomic scope" value="Bacteria"/>
</dbReference>
<dbReference type="OrthoDB" id="2081904at2"/>
<feature type="transmembrane region" description="Helical" evidence="8">
    <location>
        <begin position="147"/>
        <end position="168"/>
    </location>
</feature>
<keyword evidence="5 8" id="KW-0812">Transmembrane</keyword>
<dbReference type="GO" id="GO:0016020">
    <property type="term" value="C:membrane"/>
    <property type="evidence" value="ECO:0007669"/>
    <property type="project" value="UniProtKB-SubCell"/>
</dbReference>
<evidence type="ECO:0000313" key="9">
    <source>
        <dbReference type="EMBL" id="KGR85295.1"/>
    </source>
</evidence>
<feature type="transmembrane region" description="Helical" evidence="8">
    <location>
        <begin position="82"/>
        <end position="101"/>
    </location>
</feature>
<evidence type="ECO:0000256" key="8">
    <source>
        <dbReference type="SAM" id="Phobius"/>
    </source>
</evidence>
<feature type="transmembrane region" description="Helical" evidence="8">
    <location>
        <begin position="188"/>
        <end position="205"/>
    </location>
</feature>
<keyword evidence="3" id="KW-0813">Transport</keyword>
<feature type="transmembrane region" description="Helical" evidence="8">
    <location>
        <begin position="217"/>
        <end position="239"/>
    </location>
</feature>
<gene>
    <name evidence="9" type="ORF">CD30_19175</name>
</gene>
<dbReference type="InterPro" id="IPR004761">
    <property type="entry name" value="Spore_GerAB"/>
</dbReference>
<feature type="transmembrane region" description="Helical" evidence="8">
    <location>
        <begin position="42"/>
        <end position="62"/>
    </location>
</feature>
<protein>
    <submittedName>
        <fullName evidence="9">Uncharacterized protein</fullName>
    </submittedName>
</protein>
<feature type="transmembrane region" description="Helical" evidence="8">
    <location>
        <begin position="270"/>
        <end position="294"/>
    </location>
</feature>
<comment type="similarity">
    <text evidence="2">Belongs to the amino acid-polyamine-organocation (APC) superfamily. Spore germination protein (SGP) (TC 2.A.3.9) family.</text>
</comment>
<name>A0A0A3IPE3_9BACL</name>
<keyword evidence="10" id="KW-1185">Reference proteome</keyword>
<dbReference type="RefSeq" id="WP_036180441.1">
    <property type="nucleotide sequence ID" value="NZ_AVCZ01000080.1"/>
</dbReference>
<keyword evidence="6 8" id="KW-1133">Transmembrane helix</keyword>
<sequence length="365" mass="41813">MDNSQGKIGLKEFLAIILLTVGTKVADNTPKTLYEELGNAAWISIILISLITLIPVLLLTKLCSLYPEKNLTDIILHLFGKYLGWLVLFICWFMQTYALFYNTAIYSDIIKTLYFNNTPYIVISILLITVSAYGAKKGIESIGSSSWMSLFLIKITLLFILAFTFIQGEINFLFPLLGEGVWVLMEESYYHSSIFTEFIFLFFIASKVKDNKVLNKGVWIALIIVTIEFTLALIGYVMLFDFYGIKIIEYPFHETIRYIQLGFLTNSELLFYPFWLVSSFIRITFYLYLSALLFGATFKIKQFEYIVPTISTIIVFAGLIPESVTYSVVQLREGFLRTITPFILVLPVILWITAKLKGEFKNGKT</sequence>
<dbReference type="Proteomes" id="UP000030595">
    <property type="component" value="Unassembled WGS sequence"/>
</dbReference>
<keyword evidence="7 8" id="KW-0472">Membrane</keyword>
<dbReference type="EMBL" id="JPVQ01000080">
    <property type="protein sequence ID" value="KGR85295.1"/>
    <property type="molecule type" value="Genomic_DNA"/>
</dbReference>
<reference evidence="9 10" key="1">
    <citation type="submission" date="2014-02" db="EMBL/GenBank/DDBJ databases">
        <title>Draft genome sequence of Lysinibacillus massiliensis CCUG 49529.</title>
        <authorList>
            <person name="Zhang F."/>
            <person name="Wang G."/>
            <person name="Zhang L."/>
        </authorList>
    </citation>
    <scope>NUCLEOTIDE SEQUENCE [LARGE SCALE GENOMIC DNA]</scope>
    <source>
        <strain evidence="9 10">CCUG 49529</strain>
    </source>
</reference>
<evidence type="ECO:0000256" key="6">
    <source>
        <dbReference type="ARBA" id="ARBA00022989"/>
    </source>
</evidence>
<comment type="subcellular location">
    <subcellularLocation>
        <location evidence="1">Membrane</location>
        <topology evidence="1">Multi-pass membrane protein</topology>
    </subcellularLocation>
</comment>
<evidence type="ECO:0000256" key="1">
    <source>
        <dbReference type="ARBA" id="ARBA00004141"/>
    </source>
</evidence>
<dbReference type="NCBIfam" id="TIGR00912">
    <property type="entry name" value="2A0309"/>
    <property type="match status" value="1"/>
</dbReference>
<evidence type="ECO:0000256" key="4">
    <source>
        <dbReference type="ARBA" id="ARBA00022544"/>
    </source>
</evidence>
<feature type="transmembrane region" description="Helical" evidence="8">
    <location>
        <begin position="335"/>
        <end position="354"/>
    </location>
</feature>
<evidence type="ECO:0000313" key="10">
    <source>
        <dbReference type="Proteomes" id="UP000030595"/>
    </source>
</evidence>
<feature type="transmembrane region" description="Helical" evidence="8">
    <location>
        <begin position="113"/>
        <end position="135"/>
    </location>
</feature>
<accession>A0A0A3IPE3</accession>
<feature type="transmembrane region" description="Helical" evidence="8">
    <location>
        <begin position="306"/>
        <end position="329"/>
    </location>
</feature>
<evidence type="ECO:0000256" key="5">
    <source>
        <dbReference type="ARBA" id="ARBA00022692"/>
    </source>
</evidence>
<organism evidence="9 10">
    <name type="scientific">Ureibacillus massiliensis 4400831 = CIP 108448 = CCUG 49529</name>
    <dbReference type="NCBI Taxonomy" id="1211035"/>
    <lineage>
        <taxon>Bacteria</taxon>
        <taxon>Bacillati</taxon>
        <taxon>Bacillota</taxon>
        <taxon>Bacilli</taxon>
        <taxon>Bacillales</taxon>
        <taxon>Caryophanaceae</taxon>
        <taxon>Ureibacillus</taxon>
    </lineage>
</organism>
<comment type="caution">
    <text evidence="9">The sequence shown here is derived from an EMBL/GenBank/DDBJ whole genome shotgun (WGS) entry which is preliminary data.</text>
</comment>
<evidence type="ECO:0000256" key="7">
    <source>
        <dbReference type="ARBA" id="ARBA00023136"/>
    </source>
</evidence>
<dbReference type="PANTHER" id="PTHR34975">
    <property type="entry name" value="SPORE GERMINATION PROTEIN A2"/>
    <property type="match status" value="1"/>
</dbReference>
<dbReference type="PANTHER" id="PTHR34975:SF2">
    <property type="entry name" value="SPORE GERMINATION PROTEIN A2"/>
    <property type="match status" value="1"/>
</dbReference>
<keyword evidence="4" id="KW-0309">Germination</keyword>
<evidence type="ECO:0000256" key="2">
    <source>
        <dbReference type="ARBA" id="ARBA00007998"/>
    </source>
</evidence>
<proteinExistence type="inferred from homology"/>
<evidence type="ECO:0000256" key="3">
    <source>
        <dbReference type="ARBA" id="ARBA00022448"/>
    </source>
</evidence>